<name>A0AAD6ZAK8_9AGAR</name>
<feature type="compositionally biased region" description="Acidic residues" evidence="1">
    <location>
        <begin position="206"/>
        <end position="226"/>
    </location>
</feature>
<organism evidence="2 3">
    <name type="scientific">Mycena albidolilacea</name>
    <dbReference type="NCBI Taxonomy" id="1033008"/>
    <lineage>
        <taxon>Eukaryota</taxon>
        <taxon>Fungi</taxon>
        <taxon>Dikarya</taxon>
        <taxon>Basidiomycota</taxon>
        <taxon>Agaricomycotina</taxon>
        <taxon>Agaricomycetes</taxon>
        <taxon>Agaricomycetidae</taxon>
        <taxon>Agaricales</taxon>
        <taxon>Marasmiineae</taxon>
        <taxon>Mycenaceae</taxon>
        <taxon>Mycena</taxon>
    </lineage>
</organism>
<evidence type="ECO:0000313" key="3">
    <source>
        <dbReference type="Proteomes" id="UP001218218"/>
    </source>
</evidence>
<keyword evidence="3" id="KW-1185">Reference proteome</keyword>
<dbReference type="EMBL" id="JARIHO010000065">
    <property type="protein sequence ID" value="KAJ7314707.1"/>
    <property type="molecule type" value="Genomic_DNA"/>
</dbReference>
<accession>A0AAD6ZAK8</accession>
<comment type="caution">
    <text evidence="2">The sequence shown here is derived from an EMBL/GenBank/DDBJ whole genome shotgun (WGS) entry which is preliminary data.</text>
</comment>
<evidence type="ECO:0000313" key="2">
    <source>
        <dbReference type="EMBL" id="KAJ7314707.1"/>
    </source>
</evidence>
<proteinExistence type="predicted"/>
<sequence>MNARALKLRLRERLCTRKFEMDVVERAYRRFDERFKASCTHRLANEYNKLCNEVSKLIREGKAPRGSIAPLPIPAKGLWKLDVDDVIFQDVGLDDGDDASDEPPLWLCNEQVRAGIKALLELDRCEEEDARLRRENEALRVWFAEEWKVSVVGIQEAASEVDKYHLQLHQDNLVRLAATWDKYLPDFGAQNGALPEWAPPRHYGDGDSDDEEHDEDSDGKEEEYETLEAVARADVYRMDEHNY</sequence>
<dbReference type="AlphaFoldDB" id="A0AAD6ZAK8"/>
<evidence type="ECO:0000256" key="1">
    <source>
        <dbReference type="SAM" id="MobiDB-lite"/>
    </source>
</evidence>
<gene>
    <name evidence="2" type="ORF">DFH08DRAFT_972459</name>
</gene>
<feature type="region of interest" description="Disordered" evidence="1">
    <location>
        <begin position="194"/>
        <end position="226"/>
    </location>
</feature>
<reference evidence="2" key="1">
    <citation type="submission" date="2023-03" db="EMBL/GenBank/DDBJ databases">
        <title>Massive genome expansion in bonnet fungi (Mycena s.s.) driven by repeated elements and novel gene families across ecological guilds.</title>
        <authorList>
            <consortium name="Lawrence Berkeley National Laboratory"/>
            <person name="Harder C.B."/>
            <person name="Miyauchi S."/>
            <person name="Viragh M."/>
            <person name="Kuo A."/>
            <person name="Thoen E."/>
            <person name="Andreopoulos B."/>
            <person name="Lu D."/>
            <person name="Skrede I."/>
            <person name="Drula E."/>
            <person name="Henrissat B."/>
            <person name="Morin E."/>
            <person name="Kohler A."/>
            <person name="Barry K."/>
            <person name="LaButti K."/>
            <person name="Morin E."/>
            <person name="Salamov A."/>
            <person name="Lipzen A."/>
            <person name="Mereny Z."/>
            <person name="Hegedus B."/>
            <person name="Baldrian P."/>
            <person name="Stursova M."/>
            <person name="Weitz H."/>
            <person name="Taylor A."/>
            <person name="Grigoriev I.V."/>
            <person name="Nagy L.G."/>
            <person name="Martin F."/>
            <person name="Kauserud H."/>
        </authorList>
    </citation>
    <scope>NUCLEOTIDE SEQUENCE</scope>
    <source>
        <strain evidence="2">CBHHK002</strain>
    </source>
</reference>
<protein>
    <submittedName>
        <fullName evidence="2">Uncharacterized protein</fullName>
    </submittedName>
</protein>
<dbReference type="Proteomes" id="UP001218218">
    <property type="component" value="Unassembled WGS sequence"/>
</dbReference>